<proteinExistence type="predicted"/>
<dbReference type="AlphaFoldDB" id="A0A0K2SYP9"/>
<evidence type="ECO:0000313" key="2">
    <source>
        <dbReference type="EMBL" id="CDW18889.1"/>
    </source>
</evidence>
<keyword evidence="1" id="KW-1133">Transmembrane helix</keyword>
<name>A0A0K2SYP9_LEPSM</name>
<accession>A0A0K2SYP9</accession>
<evidence type="ECO:0000256" key="1">
    <source>
        <dbReference type="SAM" id="Phobius"/>
    </source>
</evidence>
<organism evidence="2">
    <name type="scientific">Lepeophtheirus salmonis</name>
    <name type="common">Salmon louse</name>
    <name type="synonym">Caligus salmonis</name>
    <dbReference type="NCBI Taxonomy" id="72036"/>
    <lineage>
        <taxon>Eukaryota</taxon>
        <taxon>Metazoa</taxon>
        <taxon>Ecdysozoa</taxon>
        <taxon>Arthropoda</taxon>
        <taxon>Crustacea</taxon>
        <taxon>Multicrustacea</taxon>
        <taxon>Hexanauplia</taxon>
        <taxon>Copepoda</taxon>
        <taxon>Siphonostomatoida</taxon>
        <taxon>Caligidae</taxon>
        <taxon>Lepeophtheirus</taxon>
    </lineage>
</organism>
<reference evidence="2" key="1">
    <citation type="submission" date="2014-05" db="EMBL/GenBank/DDBJ databases">
        <authorList>
            <person name="Chronopoulou M."/>
        </authorList>
    </citation>
    <scope>NUCLEOTIDE SEQUENCE</scope>
    <source>
        <tissue evidence="2">Whole organism</tissue>
    </source>
</reference>
<protein>
    <submittedName>
        <fullName evidence="2">Uncharacterized protein</fullName>
    </submittedName>
</protein>
<feature type="transmembrane region" description="Helical" evidence="1">
    <location>
        <begin position="33"/>
        <end position="57"/>
    </location>
</feature>
<sequence length="59" mass="6651">MDKTNHTMLFNACICSSKCAQKSLDVKCLSQTLPFLILIGSFFHALNIEMMPFLLIISQ</sequence>
<keyword evidence="1" id="KW-0472">Membrane</keyword>
<dbReference type="EMBL" id="HACA01001528">
    <property type="protein sequence ID" value="CDW18889.1"/>
    <property type="molecule type" value="Transcribed_RNA"/>
</dbReference>
<keyword evidence="1" id="KW-0812">Transmembrane</keyword>